<dbReference type="AlphaFoldDB" id="A0A3B3WF54"/>
<dbReference type="GO" id="GO:0008270">
    <property type="term" value="F:zinc ion binding"/>
    <property type="evidence" value="ECO:0007669"/>
    <property type="project" value="UniProtKB-KW"/>
</dbReference>
<sequence length="120" mass="13543">VDEAIKTRWRITAKKVYDEMKILLLTCSICLSTFDCPVTIPCGHNFCQNCLLSTWTESYSCPQCRTLFETRPELKKNTVLSTVVETFRVRSSKTEGGSIFSVRKGCRRKSSHSSSSIAAH</sequence>
<reference evidence="6" key="1">
    <citation type="submission" date="2025-08" db="UniProtKB">
        <authorList>
            <consortium name="Ensembl"/>
        </authorList>
    </citation>
    <scope>IDENTIFICATION</scope>
</reference>
<evidence type="ECO:0000256" key="2">
    <source>
        <dbReference type="ARBA" id="ARBA00022771"/>
    </source>
</evidence>
<dbReference type="InterPro" id="IPR001841">
    <property type="entry name" value="Znf_RING"/>
</dbReference>
<dbReference type="InterPro" id="IPR051051">
    <property type="entry name" value="E3_ubiq-ligase_TRIM/RNF"/>
</dbReference>
<keyword evidence="1" id="KW-0479">Metal-binding</keyword>
<dbReference type="Gene3D" id="3.30.40.10">
    <property type="entry name" value="Zinc/RING finger domain, C3HC4 (zinc finger)"/>
    <property type="match status" value="1"/>
</dbReference>
<reference evidence="6" key="2">
    <citation type="submission" date="2025-09" db="UniProtKB">
        <authorList>
            <consortium name="Ensembl"/>
        </authorList>
    </citation>
    <scope>IDENTIFICATION</scope>
</reference>
<name>A0A3B3WF54_9TELE</name>
<keyword evidence="7" id="KW-1185">Reference proteome</keyword>
<accession>A0A3B3WF54</accession>
<dbReference type="PANTHER" id="PTHR25465:SF77">
    <property type="entry name" value="E3 UBIQUITIN_ISG15 LIGASE TRIM25"/>
    <property type="match status" value="1"/>
</dbReference>
<evidence type="ECO:0000313" key="7">
    <source>
        <dbReference type="Proteomes" id="UP000261480"/>
    </source>
</evidence>
<dbReference type="PANTHER" id="PTHR25465">
    <property type="entry name" value="B-BOX DOMAIN CONTAINING"/>
    <property type="match status" value="1"/>
</dbReference>
<evidence type="ECO:0000256" key="3">
    <source>
        <dbReference type="ARBA" id="ARBA00022833"/>
    </source>
</evidence>
<dbReference type="InterPro" id="IPR027370">
    <property type="entry name" value="Znf-RING_euk"/>
</dbReference>
<evidence type="ECO:0000256" key="1">
    <source>
        <dbReference type="ARBA" id="ARBA00022723"/>
    </source>
</evidence>
<organism evidence="6 7">
    <name type="scientific">Poecilia mexicana</name>
    <dbReference type="NCBI Taxonomy" id="48701"/>
    <lineage>
        <taxon>Eukaryota</taxon>
        <taxon>Metazoa</taxon>
        <taxon>Chordata</taxon>
        <taxon>Craniata</taxon>
        <taxon>Vertebrata</taxon>
        <taxon>Euteleostomi</taxon>
        <taxon>Actinopterygii</taxon>
        <taxon>Neopterygii</taxon>
        <taxon>Teleostei</taxon>
        <taxon>Neoteleostei</taxon>
        <taxon>Acanthomorphata</taxon>
        <taxon>Ovalentaria</taxon>
        <taxon>Atherinomorphae</taxon>
        <taxon>Cyprinodontiformes</taxon>
        <taxon>Poeciliidae</taxon>
        <taxon>Poeciliinae</taxon>
        <taxon>Poecilia</taxon>
    </lineage>
</organism>
<protein>
    <recommendedName>
        <fullName evidence="5">RING-type domain-containing protein</fullName>
    </recommendedName>
</protein>
<dbReference type="PROSITE" id="PS00518">
    <property type="entry name" value="ZF_RING_1"/>
    <property type="match status" value="1"/>
</dbReference>
<dbReference type="SUPFAM" id="SSF57850">
    <property type="entry name" value="RING/U-box"/>
    <property type="match status" value="1"/>
</dbReference>
<dbReference type="Proteomes" id="UP000261480">
    <property type="component" value="Unplaced"/>
</dbReference>
<evidence type="ECO:0000259" key="5">
    <source>
        <dbReference type="PROSITE" id="PS50089"/>
    </source>
</evidence>
<keyword evidence="2 4" id="KW-0863">Zinc-finger</keyword>
<feature type="domain" description="RING-type" evidence="5">
    <location>
        <begin position="27"/>
        <end position="65"/>
    </location>
</feature>
<proteinExistence type="predicted"/>
<dbReference type="SMART" id="SM00184">
    <property type="entry name" value="RING"/>
    <property type="match status" value="1"/>
</dbReference>
<evidence type="ECO:0000256" key="4">
    <source>
        <dbReference type="PROSITE-ProRule" id="PRU00175"/>
    </source>
</evidence>
<evidence type="ECO:0000313" key="6">
    <source>
        <dbReference type="Ensembl" id="ENSPMEP00000001506.1"/>
    </source>
</evidence>
<dbReference type="PROSITE" id="PS50089">
    <property type="entry name" value="ZF_RING_2"/>
    <property type="match status" value="1"/>
</dbReference>
<dbReference type="Ensembl" id="ENSPMET00000014080.1">
    <property type="protein sequence ID" value="ENSPMEP00000001506.1"/>
    <property type="gene ID" value="ENSPMEG00000002437.1"/>
</dbReference>
<dbReference type="Pfam" id="PF13445">
    <property type="entry name" value="zf-RING_UBOX"/>
    <property type="match status" value="1"/>
</dbReference>
<dbReference type="InterPro" id="IPR013083">
    <property type="entry name" value="Znf_RING/FYVE/PHD"/>
</dbReference>
<dbReference type="InterPro" id="IPR017907">
    <property type="entry name" value="Znf_RING_CS"/>
</dbReference>
<keyword evidence="3" id="KW-0862">Zinc</keyword>
<dbReference type="STRING" id="48701.ENSPMEP00000001506"/>